<dbReference type="SUPFAM" id="SSF52047">
    <property type="entry name" value="RNI-like"/>
    <property type="match status" value="1"/>
</dbReference>
<reference evidence="2" key="1">
    <citation type="submission" date="2020-07" db="EMBL/GenBank/DDBJ databases">
        <title>The High-quality genome of the commercially important snow crab, Chionoecetes opilio.</title>
        <authorList>
            <person name="Jeong J.-H."/>
            <person name="Ryu S."/>
        </authorList>
    </citation>
    <scope>NUCLEOTIDE SEQUENCE</scope>
    <source>
        <strain evidence="2">MADBK_172401_WGS</strain>
        <tissue evidence="2">Digestive gland</tissue>
    </source>
</reference>
<dbReference type="OrthoDB" id="6344716at2759"/>
<protein>
    <submittedName>
        <fullName evidence="2">Uncharacterized protein</fullName>
    </submittedName>
</protein>
<sequence length="635" mass="71978">MARRGEPLTLQGLTREEICKLTLIALDNILQQEKEDEMCHGKQLCQGKKNHMHCYDGRPQVNLPDSKKPRTAGDHVVNTTTKGKRGRKQDQEDADTVPMKRRKGADELSWFNWHASSTNCNQSGQEQRWKDDVSDQCCMFGSEGMEAIKHYFSDLTPSMWTVYGNSLIDKVIRKMTFEPVDQKILERTIEHIFCAKLLTFSTLAIERYSGDLEKVIFGNLMKCIRLDTLEVTMVPSGMRDTMAASFTLQRLKHIHSLSLLPSSRYSYHWVVSHLARHCQTLRELKMVYNGDLFDRTNELTSLQKCSRLTFLWLFNFGRNSETSEVSQLIKFLGNLKVLYHKELPNAILELQNKRGTVEQTTTSGSKRHLLLERVDLCWHQRAIGYQLVYVPSSYLSQVAKVCPQIRVLNLVGPPCLAHVLQNLPHVHVLILQQASLTSCLAFSLNNLGLDRITELRVTDVWDVTHDIISAIACSCPHLEVLNIINSSLEAQGDLQVLSHRPPFPHLRQITLVPVMIHNRPPLTTPSVWQLGAQLTSYLLGGASQLTDIHFCYKLGDILEGDIPSAQHLEDALSCLRPTLRSLNLEWPPAVFPRLVGIVMRACPALTKLTSIITWPLTSDQRAAIVMDHGRSIDIT</sequence>
<dbReference type="InterPro" id="IPR032675">
    <property type="entry name" value="LRR_dom_sf"/>
</dbReference>
<evidence type="ECO:0000313" key="3">
    <source>
        <dbReference type="Proteomes" id="UP000770661"/>
    </source>
</evidence>
<comment type="caution">
    <text evidence="2">The sequence shown here is derived from an EMBL/GenBank/DDBJ whole genome shotgun (WGS) entry which is preliminary data.</text>
</comment>
<evidence type="ECO:0000313" key="2">
    <source>
        <dbReference type="EMBL" id="KAG0724506.1"/>
    </source>
</evidence>
<accession>A0A8J4YIL0</accession>
<gene>
    <name evidence="2" type="ORF">GWK47_005058</name>
</gene>
<dbReference type="Proteomes" id="UP000770661">
    <property type="component" value="Unassembled WGS sequence"/>
</dbReference>
<keyword evidence="3" id="KW-1185">Reference proteome</keyword>
<dbReference type="EMBL" id="JACEEZ010006826">
    <property type="protein sequence ID" value="KAG0724506.1"/>
    <property type="molecule type" value="Genomic_DNA"/>
</dbReference>
<dbReference type="Gene3D" id="3.80.10.10">
    <property type="entry name" value="Ribonuclease Inhibitor"/>
    <property type="match status" value="2"/>
</dbReference>
<dbReference type="AlphaFoldDB" id="A0A8J4YIL0"/>
<feature type="region of interest" description="Disordered" evidence="1">
    <location>
        <begin position="58"/>
        <end position="102"/>
    </location>
</feature>
<evidence type="ECO:0000256" key="1">
    <source>
        <dbReference type="SAM" id="MobiDB-lite"/>
    </source>
</evidence>
<name>A0A8J4YIL0_CHIOP</name>
<organism evidence="2 3">
    <name type="scientific">Chionoecetes opilio</name>
    <name type="common">Atlantic snow crab</name>
    <name type="synonym">Cancer opilio</name>
    <dbReference type="NCBI Taxonomy" id="41210"/>
    <lineage>
        <taxon>Eukaryota</taxon>
        <taxon>Metazoa</taxon>
        <taxon>Ecdysozoa</taxon>
        <taxon>Arthropoda</taxon>
        <taxon>Crustacea</taxon>
        <taxon>Multicrustacea</taxon>
        <taxon>Malacostraca</taxon>
        <taxon>Eumalacostraca</taxon>
        <taxon>Eucarida</taxon>
        <taxon>Decapoda</taxon>
        <taxon>Pleocyemata</taxon>
        <taxon>Brachyura</taxon>
        <taxon>Eubrachyura</taxon>
        <taxon>Majoidea</taxon>
        <taxon>Majidae</taxon>
        <taxon>Chionoecetes</taxon>
    </lineage>
</organism>
<proteinExistence type="predicted"/>